<dbReference type="GO" id="GO:0000270">
    <property type="term" value="P:peptidoglycan metabolic process"/>
    <property type="evidence" value="ECO:0007669"/>
    <property type="project" value="UniProtKB-UniRule"/>
</dbReference>
<dbReference type="AlphaFoldDB" id="A0A2T0T8L8"/>
<dbReference type="GO" id="GO:0008932">
    <property type="term" value="F:lytic endotransglycosylase activity"/>
    <property type="evidence" value="ECO:0007669"/>
    <property type="project" value="UniProtKB-UniRule"/>
</dbReference>
<keyword evidence="1 3" id="KW-0456">Lyase</keyword>
<sequence>MLGYKGRGDYLCLTGVVLFGDFGHAAIVFRQLVSPQTLTKSRMNLLVSLLLLMGGVKSAEKSAGVSQKGKATYYASKFAGRMTSFGERVNLKAFTAAHRTLPLNTLIEVTNLKTMKSVVVRVNDRGPFTKGHIVDLSHAAASAIGLMGKGVTNVTLRVLDKSRVGDLMSVLTVPDMNQSLMQPVL</sequence>
<dbReference type="GO" id="GO:0071555">
    <property type="term" value="P:cell wall organization"/>
    <property type="evidence" value="ECO:0007669"/>
    <property type="project" value="UniProtKB-KW"/>
</dbReference>
<evidence type="ECO:0000313" key="6">
    <source>
        <dbReference type="EMBL" id="PRY42003.1"/>
    </source>
</evidence>
<name>A0A2T0T8L8_9BACT</name>
<dbReference type="InterPro" id="IPR036908">
    <property type="entry name" value="RlpA-like_sf"/>
</dbReference>
<accession>A0A2T0T8L8</accession>
<feature type="domain" description="RlpA-like protein double-psi beta-barrel" evidence="5">
    <location>
        <begin position="67"/>
        <end position="155"/>
    </location>
</feature>
<dbReference type="SUPFAM" id="SSF50685">
    <property type="entry name" value="Barwin-like endoglucanases"/>
    <property type="match status" value="1"/>
</dbReference>
<dbReference type="EC" id="4.2.2.-" evidence="3"/>
<dbReference type="PANTHER" id="PTHR34183:SF8">
    <property type="entry name" value="ENDOLYTIC PEPTIDOGLYCAN TRANSGLYCOSYLASE RLPA-RELATED"/>
    <property type="match status" value="1"/>
</dbReference>
<keyword evidence="7" id="KW-1185">Reference proteome</keyword>
<dbReference type="EMBL" id="PVTE01000005">
    <property type="protein sequence ID" value="PRY42003.1"/>
    <property type="molecule type" value="Genomic_DNA"/>
</dbReference>
<evidence type="ECO:0000259" key="5">
    <source>
        <dbReference type="Pfam" id="PF03330"/>
    </source>
</evidence>
<dbReference type="Gene3D" id="2.40.40.10">
    <property type="entry name" value="RlpA-like domain"/>
    <property type="match status" value="1"/>
</dbReference>
<evidence type="ECO:0000256" key="2">
    <source>
        <dbReference type="ARBA" id="ARBA00023316"/>
    </source>
</evidence>
<dbReference type="HAMAP" id="MF_02071">
    <property type="entry name" value="RlpA"/>
    <property type="match status" value="1"/>
</dbReference>
<dbReference type="NCBIfam" id="TIGR00413">
    <property type="entry name" value="rlpA"/>
    <property type="match status" value="1"/>
</dbReference>
<evidence type="ECO:0000256" key="3">
    <source>
        <dbReference type="HAMAP-Rule" id="MF_02071"/>
    </source>
</evidence>
<keyword evidence="6" id="KW-0449">Lipoprotein</keyword>
<dbReference type="Pfam" id="PF03330">
    <property type="entry name" value="DPBB_1"/>
    <property type="match status" value="1"/>
</dbReference>
<protein>
    <recommendedName>
        <fullName evidence="3">Probable endolytic peptidoglycan transglycosylase RlpA</fullName>
        <ecNumber evidence="3">4.2.2.-</ecNumber>
    </recommendedName>
</protein>
<dbReference type="InterPro" id="IPR012997">
    <property type="entry name" value="RplA"/>
</dbReference>
<evidence type="ECO:0000313" key="7">
    <source>
        <dbReference type="Proteomes" id="UP000238375"/>
    </source>
</evidence>
<dbReference type="Proteomes" id="UP000238375">
    <property type="component" value="Unassembled WGS sequence"/>
</dbReference>
<evidence type="ECO:0000256" key="1">
    <source>
        <dbReference type="ARBA" id="ARBA00023239"/>
    </source>
</evidence>
<proteinExistence type="inferred from homology"/>
<comment type="function">
    <text evidence="3">Lytic transglycosylase with a strong preference for naked glycan strands that lack stem peptides.</text>
</comment>
<gene>
    <name evidence="3" type="primary">rlpA</name>
    <name evidence="6" type="ORF">CLV58_105206</name>
</gene>
<dbReference type="InterPro" id="IPR009009">
    <property type="entry name" value="RlpA-like_DPBB"/>
</dbReference>
<dbReference type="PANTHER" id="PTHR34183">
    <property type="entry name" value="ENDOLYTIC PEPTIDOGLYCAN TRANSGLYCOSYLASE RLPA"/>
    <property type="match status" value="1"/>
</dbReference>
<reference evidence="6 7" key="1">
    <citation type="submission" date="2018-03" db="EMBL/GenBank/DDBJ databases">
        <title>Genomic Encyclopedia of Archaeal and Bacterial Type Strains, Phase II (KMG-II): from individual species to whole genera.</title>
        <authorList>
            <person name="Goeker M."/>
        </authorList>
    </citation>
    <scope>NUCLEOTIDE SEQUENCE [LARGE SCALE GENOMIC DNA]</scope>
    <source>
        <strain evidence="6 7">DSM 28354</strain>
    </source>
</reference>
<dbReference type="InterPro" id="IPR034718">
    <property type="entry name" value="RlpA"/>
</dbReference>
<comment type="caution">
    <text evidence="6">The sequence shown here is derived from an EMBL/GenBank/DDBJ whole genome shotgun (WGS) entry which is preliminary data.</text>
</comment>
<organism evidence="6 7">
    <name type="scientific">Spirosoma oryzae</name>
    <dbReference type="NCBI Taxonomy" id="1469603"/>
    <lineage>
        <taxon>Bacteria</taxon>
        <taxon>Pseudomonadati</taxon>
        <taxon>Bacteroidota</taxon>
        <taxon>Cytophagia</taxon>
        <taxon>Cytophagales</taxon>
        <taxon>Cytophagaceae</taxon>
        <taxon>Spirosoma</taxon>
    </lineage>
</organism>
<keyword evidence="2 3" id="KW-0961">Cell wall biogenesis/degradation</keyword>
<evidence type="ECO:0000256" key="4">
    <source>
        <dbReference type="RuleBase" id="RU003495"/>
    </source>
</evidence>
<comment type="similarity">
    <text evidence="3 4">Belongs to the RlpA family.</text>
</comment>
<dbReference type="CDD" id="cd22268">
    <property type="entry name" value="DPBB_RlpA-like"/>
    <property type="match status" value="1"/>
</dbReference>